<dbReference type="PROSITE" id="PS51186">
    <property type="entry name" value="GNAT"/>
    <property type="match status" value="1"/>
</dbReference>
<sequence length="274" mass="30992">MDSMDQIDLARMIENIKIQGTIESIDYRKANSATFNGGYIELTNHSFIFNLDHYYFGIGFGLHNDELLSSDLEKAQDFISSQNNMAYLRFELTPFTNKSILTTLERMGYTIEQFASVWVRDLKHWQSNNEKHDQEVTISIVDAQLEDDWARTVSLGFSEDQFITGNSIEAAKGFLNAESTTGFLLKEGGECAAAGMLAVSGELGELFLTSTIPSFRGRKYQNLLINERLQYAKSQGCKYVTTTTKPNNTSARNMMRNGFKLMYNKVILKSPLLT</sequence>
<dbReference type="Proteomes" id="UP000233343">
    <property type="component" value="Unassembled WGS sequence"/>
</dbReference>
<dbReference type="SUPFAM" id="SSF55729">
    <property type="entry name" value="Acyl-CoA N-acyltransferases (Nat)"/>
    <property type="match status" value="1"/>
</dbReference>
<protein>
    <submittedName>
        <fullName evidence="2">N-acetyltransferase</fullName>
    </submittedName>
</protein>
<dbReference type="Gene3D" id="3.40.630.30">
    <property type="match status" value="1"/>
</dbReference>
<dbReference type="InterPro" id="IPR016181">
    <property type="entry name" value="Acyl_CoA_acyltransferase"/>
</dbReference>
<organism evidence="2 3">
    <name type="scientific">Cytobacillus horneckiae</name>
    <dbReference type="NCBI Taxonomy" id="549687"/>
    <lineage>
        <taxon>Bacteria</taxon>
        <taxon>Bacillati</taxon>
        <taxon>Bacillota</taxon>
        <taxon>Bacilli</taxon>
        <taxon>Bacillales</taxon>
        <taxon>Bacillaceae</taxon>
        <taxon>Cytobacillus</taxon>
    </lineage>
</organism>
<dbReference type="RefSeq" id="WP_066193979.1">
    <property type="nucleotide sequence ID" value="NZ_JAMAUX010000001.1"/>
</dbReference>
<accession>A0A2N0ZA07</accession>
<evidence type="ECO:0000313" key="3">
    <source>
        <dbReference type="Proteomes" id="UP000233343"/>
    </source>
</evidence>
<dbReference type="EMBL" id="PISD01000070">
    <property type="protein sequence ID" value="PKG26346.1"/>
    <property type="molecule type" value="Genomic_DNA"/>
</dbReference>
<dbReference type="Pfam" id="PF00583">
    <property type="entry name" value="Acetyltransf_1"/>
    <property type="match status" value="1"/>
</dbReference>
<keyword evidence="3" id="KW-1185">Reference proteome</keyword>
<name>A0A2N0ZA07_9BACI</name>
<keyword evidence="2" id="KW-0808">Transferase</keyword>
<proteinExistence type="predicted"/>
<dbReference type="AlphaFoldDB" id="A0A2N0ZA07"/>
<dbReference type="GO" id="GO:0016747">
    <property type="term" value="F:acyltransferase activity, transferring groups other than amino-acyl groups"/>
    <property type="evidence" value="ECO:0007669"/>
    <property type="project" value="InterPro"/>
</dbReference>
<feature type="domain" description="N-acetyltransferase" evidence="1">
    <location>
        <begin position="138"/>
        <end position="274"/>
    </location>
</feature>
<dbReference type="CDD" id="cd04301">
    <property type="entry name" value="NAT_SF"/>
    <property type="match status" value="1"/>
</dbReference>
<dbReference type="InterPro" id="IPR000182">
    <property type="entry name" value="GNAT_dom"/>
</dbReference>
<evidence type="ECO:0000313" key="2">
    <source>
        <dbReference type="EMBL" id="PKG26346.1"/>
    </source>
</evidence>
<gene>
    <name evidence="2" type="ORF">CWS20_24675</name>
</gene>
<evidence type="ECO:0000259" key="1">
    <source>
        <dbReference type="PROSITE" id="PS51186"/>
    </source>
</evidence>
<reference evidence="2 3" key="1">
    <citation type="journal article" date="2010" name="Int. J. Syst. Evol. Microbiol.">
        <title>Bacillus horneckiae sp. nov., isolated from a spacecraft-assembly clean room.</title>
        <authorList>
            <person name="Vaishampayan P."/>
            <person name="Probst A."/>
            <person name="Krishnamurthi S."/>
            <person name="Ghosh S."/>
            <person name="Osman S."/>
            <person name="McDowall A."/>
            <person name="Ruckmani A."/>
            <person name="Mayilraj S."/>
            <person name="Venkateswaran K."/>
        </authorList>
    </citation>
    <scope>NUCLEOTIDE SEQUENCE [LARGE SCALE GENOMIC DNA]</scope>
    <source>
        <strain evidence="3">1PO1SC</strain>
    </source>
</reference>
<comment type="caution">
    <text evidence="2">The sequence shown here is derived from an EMBL/GenBank/DDBJ whole genome shotgun (WGS) entry which is preliminary data.</text>
</comment>